<evidence type="ECO:0000313" key="3">
    <source>
        <dbReference type="Proteomes" id="UP000199109"/>
    </source>
</evidence>
<organism evidence="2 3">
    <name type="scientific">Pricia antarctica</name>
    <dbReference type="NCBI Taxonomy" id="641691"/>
    <lineage>
        <taxon>Bacteria</taxon>
        <taxon>Pseudomonadati</taxon>
        <taxon>Bacteroidota</taxon>
        <taxon>Flavobacteriia</taxon>
        <taxon>Flavobacteriales</taxon>
        <taxon>Flavobacteriaceae</taxon>
        <taxon>Pricia</taxon>
    </lineage>
</organism>
<dbReference type="STRING" id="641691.SAMN05421636_107269"/>
<dbReference type="AlphaFoldDB" id="A0A1G7FTJ8"/>
<dbReference type="RefSeq" id="WP_091870814.1">
    <property type="nucleotide sequence ID" value="NZ_FNAO01000007.1"/>
</dbReference>
<dbReference type="PANTHER" id="PTHR47623:SF1">
    <property type="entry name" value="OS09G0287300 PROTEIN"/>
    <property type="match status" value="1"/>
</dbReference>
<reference evidence="2 3" key="1">
    <citation type="submission" date="2016-10" db="EMBL/GenBank/DDBJ databases">
        <authorList>
            <person name="de Groot N.N."/>
        </authorList>
    </citation>
    <scope>NUCLEOTIDE SEQUENCE [LARGE SCALE GENOMIC DNA]</scope>
    <source>
        <strain evidence="2 3">DSM 23421</strain>
    </source>
</reference>
<dbReference type="InterPro" id="IPR029033">
    <property type="entry name" value="His_PPase_superfam"/>
</dbReference>
<dbReference type="InterPro" id="IPR013078">
    <property type="entry name" value="His_Pase_superF_clade-1"/>
</dbReference>
<dbReference type="Pfam" id="PF00300">
    <property type="entry name" value="His_Phos_1"/>
    <property type="match status" value="1"/>
</dbReference>
<sequence length="161" mass="18212">MKTLILVRHGKSSWDYSVDDKDRPLQERGINDGHLVSKKFASQDIAIDAVFSSPANRALHTCMIFLRQLNFPFVKFQVTNDLYDFSGESVLKFVKKLDDRFDTVLIFGHNDAFTNVANSLGNSYIDSVSTTGLVQLDFEVKNWASVTKGITTRTIFPKDLK</sequence>
<dbReference type="SUPFAM" id="SSF53254">
    <property type="entry name" value="Phosphoglycerate mutase-like"/>
    <property type="match status" value="1"/>
</dbReference>
<dbReference type="EMBL" id="FNAO01000007">
    <property type="protein sequence ID" value="SDE79129.1"/>
    <property type="molecule type" value="Genomic_DNA"/>
</dbReference>
<gene>
    <name evidence="2" type="ORF">SAMN05421636_107269</name>
</gene>
<evidence type="ECO:0000313" key="2">
    <source>
        <dbReference type="EMBL" id="SDE79129.1"/>
    </source>
</evidence>
<accession>A0A1G7FTJ8</accession>
<feature type="binding site" evidence="1">
    <location>
        <position position="57"/>
    </location>
    <ligand>
        <name>substrate</name>
    </ligand>
</feature>
<dbReference type="OrthoDB" id="9810154at2"/>
<evidence type="ECO:0000256" key="1">
    <source>
        <dbReference type="PIRSR" id="PIRSR613078-2"/>
    </source>
</evidence>
<dbReference type="CDD" id="cd07067">
    <property type="entry name" value="HP_PGM_like"/>
    <property type="match status" value="1"/>
</dbReference>
<protein>
    <submittedName>
        <fullName evidence="2">Phosphohistidine phosphatase</fullName>
    </submittedName>
</protein>
<name>A0A1G7FTJ8_9FLAO</name>
<keyword evidence="3" id="KW-1185">Reference proteome</keyword>
<dbReference type="Proteomes" id="UP000199109">
    <property type="component" value="Unassembled WGS sequence"/>
</dbReference>
<proteinExistence type="predicted"/>
<dbReference type="Gene3D" id="3.40.50.1240">
    <property type="entry name" value="Phosphoglycerate mutase-like"/>
    <property type="match status" value="1"/>
</dbReference>
<dbReference type="PANTHER" id="PTHR47623">
    <property type="entry name" value="OS09G0287300 PROTEIN"/>
    <property type="match status" value="1"/>
</dbReference>